<dbReference type="InterPro" id="IPR006073">
    <property type="entry name" value="GTP-bd"/>
</dbReference>
<evidence type="ECO:0000256" key="10">
    <source>
        <dbReference type="RuleBase" id="RU004481"/>
    </source>
</evidence>
<dbReference type="Gene3D" id="3.30.300.20">
    <property type="match status" value="1"/>
</dbReference>
<proteinExistence type="inferred from homology"/>
<evidence type="ECO:0000256" key="5">
    <source>
        <dbReference type="ARBA" id="ARBA00022741"/>
    </source>
</evidence>
<keyword evidence="5 8" id="KW-0547">Nucleotide-binding</keyword>
<feature type="binding site" evidence="8">
    <location>
        <begin position="9"/>
        <end position="16"/>
    </location>
    <ligand>
        <name>GTP</name>
        <dbReference type="ChEBI" id="CHEBI:37565"/>
        <label>1</label>
    </ligand>
</feature>
<dbReference type="CDD" id="cd01894">
    <property type="entry name" value="EngA1"/>
    <property type="match status" value="1"/>
</dbReference>
<dbReference type="PROSITE" id="PS51712">
    <property type="entry name" value="G_ENGA"/>
    <property type="match status" value="2"/>
</dbReference>
<dbReference type="Pfam" id="PF14714">
    <property type="entry name" value="KH_dom-like"/>
    <property type="match status" value="1"/>
</dbReference>
<feature type="region of interest" description="Disordered" evidence="11">
    <location>
        <begin position="436"/>
        <end position="462"/>
    </location>
</feature>
<name>A0ABV2R9Y8_9CAUL</name>
<feature type="compositionally biased region" description="Basic residues" evidence="11">
    <location>
        <begin position="528"/>
        <end position="540"/>
    </location>
</feature>
<evidence type="ECO:0000256" key="7">
    <source>
        <dbReference type="ARBA" id="ARBA00032345"/>
    </source>
</evidence>
<feature type="compositionally biased region" description="Low complexity" evidence="11">
    <location>
        <begin position="494"/>
        <end position="508"/>
    </location>
</feature>
<dbReference type="PANTHER" id="PTHR43834">
    <property type="entry name" value="GTPASE DER"/>
    <property type="match status" value="1"/>
</dbReference>
<dbReference type="InterPro" id="IPR005225">
    <property type="entry name" value="Small_GTP-bd"/>
</dbReference>
<dbReference type="InterPro" id="IPR031166">
    <property type="entry name" value="G_ENGA"/>
</dbReference>
<feature type="region of interest" description="Disordered" evidence="11">
    <location>
        <begin position="477"/>
        <end position="540"/>
    </location>
</feature>
<gene>
    <name evidence="8" type="primary">der</name>
    <name evidence="13" type="ORF">ABIE19_001299</name>
</gene>
<keyword evidence="3 8" id="KW-0690">Ribosome biogenesis</keyword>
<sequence length="540" mass="58943">MALKVAIVGRPNVGKSTLFNRLVGKRLALVDDRPGVTRDRRYADGNIGDMDLTLIDTAGYEDVTDDSLEARMREQTEAALDDAEVVMFMMDAREGVTSLDRIFADRLRKVQKPIILLANKSESRESGGGVGEAHALGFGEPVAISAEHGEGMADLYQALLAASADIFIEEIDEPDKPIRIAIIGRPNAGKSTLINRMLGEDRLLTGPEAGITRDSISVDWEYEGRAIRFVDTAGMRRKARVQEKLEKLSVADTIRAITFAEVVVLVMDKDDAFDTQDLQLADLVEREGRALVYVASKWDLEEEPQSKLAELKRLAEDKLPQLKGSPFVALSSHNGRGVDRLMPAVIKAYETWSVKVKTKDLNTWLSMATQRHPPPAVNGKRVKPKYMAQTKARPPTFVLMASRASDMPEHYQRYLVNSLRESFDLPGTPIRLTVKSGSANPYADGGAKSGPERYKGDAKTAPRKVLKAEKAEALSNLPGKALEQKKSGAKPKVKALGGLKASAGKKAGQSIAVQKGARGGARQVSRSGRVRTGQKHAPKK</sequence>
<organism evidence="13 14">
    <name type="scientific">Brevundimonas faecalis</name>
    <dbReference type="NCBI Taxonomy" id="947378"/>
    <lineage>
        <taxon>Bacteria</taxon>
        <taxon>Pseudomonadati</taxon>
        <taxon>Pseudomonadota</taxon>
        <taxon>Alphaproteobacteria</taxon>
        <taxon>Caulobacterales</taxon>
        <taxon>Caulobacteraceae</taxon>
        <taxon>Brevundimonas</taxon>
    </lineage>
</organism>
<feature type="compositionally biased region" description="Basic and acidic residues" evidence="11">
    <location>
        <begin position="450"/>
        <end position="462"/>
    </location>
</feature>
<dbReference type="Pfam" id="PF01926">
    <property type="entry name" value="MMR_HSR1"/>
    <property type="match status" value="2"/>
</dbReference>
<keyword evidence="4 10" id="KW-0677">Repeat</keyword>
<dbReference type="InterPro" id="IPR016484">
    <property type="entry name" value="GTPase_Der"/>
</dbReference>
<comment type="subunit">
    <text evidence="8">Associates with the 50S ribosomal subunit.</text>
</comment>
<comment type="similarity">
    <text evidence="1 8 9 10">Belongs to the TRAFAC class TrmE-Era-EngA-EngB-Septin-like GTPase superfamily. EngA (Der) GTPase family.</text>
</comment>
<dbReference type="EMBL" id="JBEPTF010000001">
    <property type="protein sequence ID" value="MET4683390.1"/>
    <property type="molecule type" value="Genomic_DNA"/>
</dbReference>
<dbReference type="CDD" id="cd01895">
    <property type="entry name" value="EngA2"/>
    <property type="match status" value="1"/>
</dbReference>
<reference evidence="13 14" key="1">
    <citation type="submission" date="2024-06" db="EMBL/GenBank/DDBJ databases">
        <title>Sorghum-associated microbial communities from plants grown in Nebraska, USA.</title>
        <authorList>
            <person name="Schachtman D."/>
        </authorList>
    </citation>
    <scope>NUCLEOTIDE SEQUENCE [LARGE SCALE GENOMIC DNA]</scope>
    <source>
        <strain evidence="13 14">2814</strain>
    </source>
</reference>
<comment type="caution">
    <text evidence="13">The sequence shown here is derived from an EMBL/GenBank/DDBJ whole genome shotgun (WGS) entry which is preliminary data.</text>
</comment>
<keyword evidence="14" id="KW-1185">Reference proteome</keyword>
<protein>
    <recommendedName>
        <fullName evidence="2 8">GTPase Der</fullName>
    </recommendedName>
    <alternativeName>
        <fullName evidence="7 8">GTP-binding protein EngA</fullName>
    </alternativeName>
</protein>
<dbReference type="InterPro" id="IPR015946">
    <property type="entry name" value="KH_dom-like_a/b"/>
</dbReference>
<feature type="binding site" evidence="8">
    <location>
        <begin position="119"/>
        <end position="122"/>
    </location>
    <ligand>
        <name>GTP</name>
        <dbReference type="ChEBI" id="CHEBI:37565"/>
        <label>1</label>
    </ligand>
</feature>
<dbReference type="RefSeq" id="WP_354088313.1">
    <property type="nucleotide sequence ID" value="NZ_JBEPTF010000001.1"/>
</dbReference>
<feature type="binding site" evidence="8">
    <location>
        <begin position="56"/>
        <end position="60"/>
    </location>
    <ligand>
        <name>GTP</name>
        <dbReference type="ChEBI" id="CHEBI:37565"/>
        <label>1</label>
    </ligand>
</feature>
<evidence type="ECO:0000256" key="1">
    <source>
        <dbReference type="ARBA" id="ARBA00008279"/>
    </source>
</evidence>
<evidence type="ECO:0000256" key="9">
    <source>
        <dbReference type="PROSITE-ProRule" id="PRU01049"/>
    </source>
</evidence>
<evidence type="ECO:0000313" key="13">
    <source>
        <dbReference type="EMBL" id="MET4683390.1"/>
    </source>
</evidence>
<feature type="domain" description="EngA-type G" evidence="12">
    <location>
        <begin position="3"/>
        <end position="167"/>
    </location>
</feature>
<evidence type="ECO:0000256" key="3">
    <source>
        <dbReference type="ARBA" id="ARBA00022517"/>
    </source>
</evidence>
<dbReference type="NCBIfam" id="TIGR03594">
    <property type="entry name" value="GTPase_EngA"/>
    <property type="match status" value="1"/>
</dbReference>
<comment type="function">
    <text evidence="8 10">GTPase that plays an essential role in the late steps of ribosome biogenesis.</text>
</comment>
<feature type="domain" description="EngA-type G" evidence="12">
    <location>
        <begin position="178"/>
        <end position="353"/>
    </location>
</feature>
<evidence type="ECO:0000256" key="2">
    <source>
        <dbReference type="ARBA" id="ARBA00020953"/>
    </source>
</evidence>
<feature type="binding site" evidence="8">
    <location>
        <begin position="231"/>
        <end position="235"/>
    </location>
    <ligand>
        <name>GTP</name>
        <dbReference type="ChEBI" id="CHEBI:37565"/>
        <label>2</label>
    </ligand>
</feature>
<dbReference type="PIRSF" id="PIRSF006485">
    <property type="entry name" value="GTP-binding_EngA"/>
    <property type="match status" value="1"/>
</dbReference>
<feature type="binding site" evidence="8">
    <location>
        <begin position="296"/>
        <end position="299"/>
    </location>
    <ligand>
        <name>GTP</name>
        <dbReference type="ChEBI" id="CHEBI:37565"/>
        <label>2</label>
    </ligand>
</feature>
<feature type="binding site" evidence="8">
    <location>
        <begin position="184"/>
        <end position="191"/>
    </location>
    <ligand>
        <name>GTP</name>
        <dbReference type="ChEBI" id="CHEBI:37565"/>
        <label>2</label>
    </ligand>
</feature>
<dbReference type="HAMAP" id="MF_00195">
    <property type="entry name" value="GTPase_Der"/>
    <property type="match status" value="1"/>
</dbReference>
<evidence type="ECO:0000256" key="11">
    <source>
        <dbReference type="SAM" id="MobiDB-lite"/>
    </source>
</evidence>
<dbReference type="InterPro" id="IPR027417">
    <property type="entry name" value="P-loop_NTPase"/>
</dbReference>
<dbReference type="NCBIfam" id="TIGR00231">
    <property type="entry name" value="small_GTP"/>
    <property type="match status" value="2"/>
</dbReference>
<dbReference type="Gene3D" id="3.40.50.300">
    <property type="entry name" value="P-loop containing nucleotide triphosphate hydrolases"/>
    <property type="match status" value="2"/>
</dbReference>
<dbReference type="Proteomes" id="UP001549313">
    <property type="component" value="Unassembled WGS sequence"/>
</dbReference>
<dbReference type="InterPro" id="IPR032859">
    <property type="entry name" value="KH_dom-like"/>
</dbReference>
<evidence type="ECO:0000313" key="14">
    <source>
        <dbReference type="Proteomes" id="UP001549313"/>
    </source>
</evidence>
<evidence type="ECO:0000256" key="4">
    <source>
        <dbReference type="ARBA" id="ARBA00022737"/>
    </source>
</evidence>
<keyword evidence="6 8" id="KW-0342">GTP-binding</keyword>
<evidence type="ECO:0000259" key="12">
    <source>
        <dbReference type="PROSITE" id="PS51712"/>
    </source>
</evidence>
<evidence type="ECO:0000256" key="6">
    <source>
        <dbReference type="ARBA" id="ARBA00023134"/>
    </source>
</evidence>
<dbReference type="PANTHER" id="PTHR43834:SF6">
    <property type="entry name" value="GTPASE DER"/>
    <property type="match status" value="1"/>
</dbReference>
<accession>A0ABV2R9Y8</accession>
<evidence type="ECO:0000256" key="8">
    <source>
        <dbReference type="HAMAP-Rule" id="MF_00195"/>
    </source>
</evidence>
<dbReference type="SUPFAM" id="SSF52540">
    <property type="entry name" value="P-loop containing nucleoside triphosphate hydrolases"/>
    <property type="match status" value="2"/>
</dbReference>